<reference evidence="3" key="1">
    <citation type="submission" date="2022-11" db="UniProtKB">
        <authorList>
            <consortium name="WormBaseParasite"/>
        </authorList>
    </citation>
    <scope>IDENTIFICATION</scope>
</reference>
<evidence type="ECO:0000313" key="2">
    <source>
        <dbReference type="Proteomes" id="UP000887540"/>
    </source>
</evidence>
<dbReference type="Proteomes" id="UP000887540">
    <property type="component" value="Unplaced"/>
</dbReference>
<dbReference type="InterPro" id="IPR035231">
    <property type="entry name" value="DUF5346"/>
</dbReference>
<sequence length="70" mass="7606">MPRKIVSILSLALILLCLVQDVPSTVIVQCPSGPFLAVGCDPTRPWPQCPPQTYCYGSDAGYFCCPIFSK</sequence>
<dbReference type="Pfam" id="PF17281">
    <property type="entry name" value="DUF5346"/>
    <property type="match status" value="1"/>
</dbReference>
<accession>A0A914CGS0</accession>
<organism evidence="2 3">
    <name type="scientific">Acrobeloides nanus</name>
    <dbReference type="NCBI Taxonomy" id="290746"/>
    <lineage>
        <taxon>Eukaryota</taxon>
        <taxon>Metazoa</taxon>
        <taxon>Ecdysozoa</taxon>
        <taxon>Nematoda</taxon>
        <taxon>Chromadorea</taxon>
        <taxon>Rhabditida</taxon>
        <taxon>Tylenchina</taxon>
        <taxon>Cephalobomorpha</taxon>
        <taxon>Cephaloboidea</taxon>
        <taxon>Cephalobidae</taxon>
        <taxon>Acrobeloides</taxon>
    </lineage>
</organism>
<dbReference type="AlphaFoldDB" id="A0A914CGS0"/>
<feature type="signal peptide" evidence="1">
    <location>
        <begin position="1"/>
        <end position="24"/>
    </location>
</feature>
<proteinExistence type="predicted"/>
<feature type="chain" id="PRO_5036723120" evidence="1">
    <location>
        <begin position="25"/>
        <end position="70"/>
    </location>
</feature>
<evidence type="ECO:0000313" key="3">
    <source>
        <dbReference type="WBParaSite" id="ACRNAN_scaffold10400.g32905.t1"/>
    </source>
</evidence>
<keyword evidence="2" id="KW-1185">Reference proteome</keyword>
<protein>
    <submittedName>
        <fullName evidence="3">Uncharacterized protein</fullName>
    </submittedName>
</protein>
<name>A0A914CGS0_9BILA</name>
<dbReference type="WBParaSite" id="ACRNAN_scaffold10400.g32905.t1">
    <property type="protein sequence ID" value="ACRNAN_scaffold10400.g32905.t1"/>
    <property type="gene ID" value="ACRNAN_scaffold10400.g32905"/>
</dbReference>
<evidence type="ECO:0000256" key="1">
    <source>
        <dbReference type="SAM" id="SignalP"/>
    </source>
</evidence>
<keyword evidence="1" id="KW-0732">Signal</keyword>